<gene>
    <name evidence="2" type="ORF">CHGG_06722</name>
</gene>
<dbReference type="EMBL" id="CH408031">
    <property type="protein sequence ID" value="EAQ90103.1"/>
    <property type="molecule type" value="Genomic_DNA"/>
</dbReference>
<evidence type="ECO:0000313" key="2">
    <source>
        <dbReference type="EMBL" id="EAQ90103.1"/>
    </source>
</evidence>
<organism evidence="2 3">
    <name type="scientific">Chaetomium globosum (strain ATCC 6205 / CBS 148.51 / DSM 1962 / NBRC 6347 / NRRL 1970)</name>
    <name type="common">Soil fungus</name>
    <dbReference type="NCBI Taxonomy" id="306901"/>
    <lineage>
        <taxon>Eukaryota</taxon>
        <taxon>Fungi</taxon>
        <taxon>Dikarya</taxon>
        <taxon>Ascomycota</taxon>
        <taxon>Pezizomycotina</taxon>
        <taxon>Sordariomycetes</taxon>
        <taxon>Sordariomycetidae</taxon>
        <taxon>Sordariales</taxon>
        <taxon>Chaetomiaceae</taxon>
        <taxon>Chaetomium</taxon>
    </lineage>
</organism>
<dbReference type="GeneID" id="4391069"/>
<proteinExistence type="predicted"/>
<name>Q2H3P3_CHAGB</name>
<feature type="region of interest" description="Disordered" evidence="1">
    <location>
        <begin position="1"/>
        <end position="48"/>
    </location>
</feature>
<dbReference type="OrthoDB" id="10364842at2759"/>
<dbReference type="Proteomes" id="UP000001056">
    <property type="component" value="Unassembled WGS sequence"/>
</dbReference>
<reference evidence="3" key="1">
    <citation type="journal article" date="2015" name="Genome Announc.">
        <title>Draft genome sequence of the cellulolytic fungus Chaetomium globosum.</title>
        <authorList>
            <person name="Cuomo C.A."/>
            <person name="Untereiner W.A."/>
            <person name="Ma L.-J."/>
            <person name="Grabherr M."/>
            <person name="Birren B.W."/>
        </authorList>
    </citation>
    <scope>NUCLEOTIDE SEQUENCE [LARGE SCALE GENOMIC DNA]</scope>
    <source>
        <strain evidence="3">ATCC 6205 / CBS 148.51 / DSM 1962 / NBRC 6347 / NRRL 1970</strain>
    </source>
</reference>
<protein>
    <submittedName>
        <fullName evidence="2">Uncharacterized protein</fullName>
    </submittedName>
</protein>
<keyword evidence="3" id="KW-1185">Reference proteome</keyword>
<dbReference type="InParanoid" id="Q2H3P3"/>
<feature type="compositionally biased region" description="Low complexity" evidence="1">
    <location>
        <begin position="224"/>
        <end position="233"/>
    </location>
</feature>
<dbReference type="AlphaFoldDB" id="Q2H3P3"/>
<feature type="region of interest" description="Disordered" evidence="1">
    <location>
        <begin position="219"/>
        <end position="281"/>
    </location>
</feature>
<evidence type="ECO:0000313" key="3">
    <source>
        <dbReference type="Proteomes" id="UP000001056"/>
    </source>
</evidence>
<accession>Q2H3P3</accession>
<feature type="compositionally biased region" description="Low complexity" evidence="1">
    <location>
        <begin position="246"/>
        <end position="257"/>
    </location>
</feature>
<sequence>MERKPRQSWTSPNRADAPLLSPQIQAQNGRDQPLIGAGPPRTPRRSPAVQLRLVTASHPESIAMTRTLDPCWNAEARSKRDHALSRLGVAAIKVFVSSQAAKQGGKGSTDRSAERRCVSLAADCLAVWLSACGTNTQSSSNTTIAIAYWARRVVFRVKAELVGNQIPADFRCRHYFLGCWTRDKDIVVTRRVTPLGSPNHQLSWATEIDMHATTTRFAGRRLASPSTSPSTHPRTPPGRNTPMFLSSPVSSGPAAAPYIPPPPSAAFQPDTVPEAWINGID</sequence>
<dbReference type="RefSeq" id="XP_001222817.1">
    <property type="nucleotide sequence ID" value="XM_001222816.1"/>
</dbReference>
<dbReference type="VEuPathDB" id="FungiDB:CHGG_06722"/>
<evidence type="ECO:0000256" key="1">
    <source>
        <dbReference type="SAM" id="MobiDB-lite"/>
    </source>
</evidence>
<dbReference type="HOGENOM" id="CLU_990452_0_0_1"/>